<keyword evidence="1" id="KW-0472">Membrane</keyword>
<evidence type="ECO:0000313" key="2">
    <source>
        <dbReference type="EMBL" id="MUN42551.1"/>
    </source>
</evidence>
<keyword evidence="1" id="KW-1133">Transmembrane helix</keyword>
<name>A0A7K1LDN7_9ACTN</name>
<keyword evidence="3" id="KW-1185">Reference proteome</keyword>
<keyword evidence="1" id="KW-0812">Transmembrane</keyword>
<evidence type="ECO:0000313" key="3">
    <source>
        <dbReference type="Proteomes" id="UP000432015"/>
    </source>
</evidence>
<feature type="transmembrane region" description="Helical" evidence="1">
    <location>
        <begin position="68"/>
        <end position="90"/>
    </location>
</feature>
<organism evidence="2 3">
    <name type="scientific">Actinomadura litoris</name>
    <dbReference type="NCBI Taxonomy" id="2678616"/>
    <lineage>
        <taxon>Bacteria</taxon>
        <taxon>Bacillati</taxon>
        <taxon>Actinomycetota</taxon>
        <taxon>Actinomycetes</taxon>
        <taxon>Streptosporangiales</taxon>
        <taxon>Thermomonosporaceae</taxon>
        <taxon>Actinomadura</taxon>
    </lineage>
</organism>
<reference evidence="2 3" key="1">
    <citation type="submission" date="2019-11" db="EMBL/GenBank/DDBJ databases">
        <authorList>
            <person name="Cao P."/>
        </authorList>
    </citation>
    <scope>NUCLEOTIDE SEQUENCE [LARGE SCALE GENOMIC DNA]</scope>
    <source>
        <strain evidence="2 3">NEAU-AAG5</strain>
    </source>
</reference>
<sequence length="180" mass="18766">MIATVREVGMQWSSVVGYGVGCGAALSVVFTAAVFAGAALSRDFLLNDYPPAIQERYGRPKSARGRRVAVWFGVVVWGVAGLPLLTAAMVGLDGALDGGLTFLPAALCAALVFATLALWDLVVLDWIIFAGLRPRLLVLPGTEGMAEYRNLRFHLTAAIKGSPLIAVVGLVTGGIAALLA</sequence>
<proteinExistence type="predicted"/>
<feature type="transmembrane region" description="Helical" evidence="1">
    <location>
        <begin position="153"/>
        <end position="179"/>
    </location>
</feature>
<dbReference type="EMBL" id="WOFH01000022">
    <property type="protein sequence ID" value="MUN42551.1"/>
    <property type="molecule type" value="Genomic_DNA"/>
</dbReference>
<dbReference type="RefSeq" id="WP_156222348.1">
    <property type="nucleotide sequence ID" value="NZ_WOFH01000022.1"/>
</dbReference>
<protein>
    <submittedName>
        <fullName evidence="2">Uncharacterized protein</fullName>
    </submittedName>
</protein>
<comment type="caution">
    <text evidence="2">The sequence shown here is derived from an EMBL/GenBank/DDBJ whole genome shotgun (WGS) entry which is preliminary data.</text>
</comment>
<gene>
    <name evidence="2" type="ORF">GNZ18_39070</name>
</gene>
<evidence type="ECO:0000256" key="1">
    <source>
        <dbReference type="SAM" id="Phobius"/>
    </source>
</evidence>
<feature type="transmembrane region" description="Helical" evidence="1">
    <location>
        <begin position="102"/>
        <end position="132"/>
    </location>
</feature>
<dbReference type="AlphaFoldDB" id="A0A7K1LDN7"/>
<feature type="transmembrane region" description="Helical" evidence="1">
    <location>
        <begin position="15"/>
        <end position="40"/>
    </location>
</feature>
<dbReference type="Proteomes" id="UP000432015">
    <property type="component" value="Unassembled WGS sequence"/>
</dbReference>
<accession>A0A7K1LDN7</accession>